<gene>
    <name evidence="3" type="ORF">SAMN05444354_11795</name>
</gene>
<dbReference type="Proteomes" id="UP000182719">
    <property type="component" value="Unassembled WGS sequence"/>
</dbReference>
<dbReference type="SUPFAM" id="SSF53448">
    <property type="entry name" value="Nucleotide-diphospho-sugar transferases"/>
    <property type="match status" value="1"/>
</dbReference>
<dbReference type="InterPro" id="IPR029044">
    <property type="entry name" value="Nucleotide-diphossugar_trans"/>
</dbReference>
<sequence>MRRLTGEAPRGFAPRVSARPELSIIIPWKDRPELGIALRRNRRVFVANGYEVLVVSCGGAPKPFRELLGEHRFPGLRGVELPDTMFNKGLALNIGASLAQAERLFFLDADIVLRGDFLGESMKRLGTKYFLTVDRVFESEKPETERSSYLRELSYAMSFVDNKGRTAHVETNHLNLRDGSRSGPGMVLLRRKHFEAVNGMNSDLFGWGWEDLDLLVRLQLELGLSQRKHGNIVHLSHGDERRDLGGESRGISEHRNLARCLENYQRGHYWGTRVDDVQTWEGRAVRIEPEPRKRSGKRLTPAA</sequence>
<organism evidence="3 4">
    <name type="scientific">Stigmatella aurantiaca</name>
    <dbReference type="NCBI Taxonomy" id="41"/>
    <lineage>
        <taxon>Bacteria</taxon>
        <taxon>Pseudomonadati</taxon>
        <taxon>Myxococcota</taxon>
        <taxon>Myxococcia</taxon>
        <taxon>Myxococcales</taxon>
        <taxon>Cystobacterineae</taxon>
        <taxon>Archangiaceae</taxon>
        <taxon>Stigmatella</taxon>
    </lineage>
</organism>
<dbReference type="EMBL" id="FOAP01000017">
    <property type="protein sequence ID" value="SEM47719.1"/>
    <property type="molecule type" value="Genomic_DNA"/>
</dbReference>
<reference evidence="4" key="1">
    <citation type="submission" date="2016-10" db="EMBL/GenBank/DDBJ databases">
        <authorList>
            <person name="Varghese N."/>
            <person name="Submissions S."/>
        </authorList>
    </citation>
    <scope>NUCLEOTIDE SEQUENCE [LARGE SCALE GENOMIC DNA]</scope>
    <source>
        <strain evidence="4">DSM 17044</strain>
    </source>
</reference>
<accession>A0A1H7YR94</accession>
<evidence type="ECO:0000313" key="3">
    <source>
        <dbReference type="EMBL" id="SEM47719.1"/>
    </source>
</evidence>
<keyword evidence="4" id="KW-1185">Reference proteome</keyword>
<proteinExistence type="predicted"/>
<feature type="domain" description="Galactosyltransferase C-terminal" evidence="2">
    <location>
        <begin position="180"/>
        <end position="235"/>
    </location>
</feature>
<dbReference type="InterPro" id="IPR027791">
    <property type="entry name" value="Galactosyl_T_C"/>
</dbReference>
<dbReference type="Pfam" id="PF02709">
    <property type="entry name" value="Glyco_transf_7C"/>
    <property type="match status" value="1"/>
</dbReference>
<dbReference type="Gene3D" id="3.90.550.10">
    <property type="entry name" value="Spore Coat Polysaccharide Biosynthesis Protein SpsA, Chain A"/>
    <property type="match status" value="1"/>
</dbReference>
<name>A0A1H7YR94_STIAU</name>
<keyword evidence="3" id="KW-0328">Glycosyltransferase</keyword>
<evidence type="ECO:0000256" key="1">
    <source>
        <dbReference type="ARBA" id="ARBA00022679"/>
    </source>
</evidence>
<keyword evidence="1 3" id="KW-0808">Transferase</keyword>
<evidence type="ECO:0000259" key="2">
    <source>
        <dbReference type="Pfam" id="PF02709"/>
    </source>
</evidence>
<dbReference type="GO" id="GO:0016757">
    <property type="term" value="F:glycosyltransferase activity"/>
    <property type="evidence" value="ECO:0007669"/>
    <property type="project" value="UniProtKB-KW"/>
</dbReference>
<protein>
    <submittedName>
        <fullName evidence="3">N-terminal domain of galactosyltransferase</fullName>
    </submittedName>
</protein>
<evidence type="ECO:0000313" key="4">
    <source>
        <dbReference type="Proteomes" id="UP000182719"/>
    </source>
</evidence>
<dbReference type="AlphaFoldDB" id="A0A1H7YR94"/>